<name>A0ACC9MVC5_9STAP</name>
<reference evidence="1" key="1">
    <citation type="submission" date="2017-12" db="EMBL/GenBank/DDBJ databases">
        <title>Genomics of Macrococcus caseolyticus.</title>
        <authorList>
            <person name="MacFadyen A.C."/>
            <person name="Paterson G.K."/>
        </authorList>
    </citation>
    <scope>NUCLEOTIDE SEQUENCE</scope>
    <source>
        <strain evidence="1">5459_5_49</strain>
    </source>
</reference>
<comment type="caution">
    <text evidence="1">The sequence shown here is derived from an EMBL/GenBank/DDBJ whole genome shotgun (WGS) entry which is preliminary data.</text>
</comment>
<sequence length="61" mass="6809">MEQFKFTRTLLGFFNIRRPGSHELVATLPLSTMKQFIKGFDGTASIGCFEADISNLKGVIK</sequence>
<dbReference type="EMBL" id="PIWU01000001">
    <property type="protein sequence ID" value="PKE57649.1"/>
    <property type="molecule type" value="Genomic_DNA"/>
</dbReference>
<evidence type="ECO:0000313" key="2">
    <source>
        <dbReference type="Proteomes" id="UP000233606"/>
    </source>
</evidence>
<gene>
    <name evidence="1" type="ORF">CW682_00860</name>
</gene>
<dbReference type="Proteomes" id="UP000233606">
    <property type="component" value="Unassembled WGS sequence"/>
</dbReference>
<organism evidence="1 2">
    <name type="scientific">Macrococcoides caseolyticum</name>
    <dbReference type="NCBI Taxonomy" id="69966"/>
    <lineage>
        <taxon>Bacteria</taxon>
        <taxon>Bacillati</taxon>
        <taxon>Bacillota</taxon>
        <taxon>Bacilli</taxon>
        <taxon>Bacillales</taxon>
        <taxon>Staphylococcaceae</taxon>
        <taxon>Macrococcoides</taxon>
    </lineage>
</organism>
<keyword evidence="2" id="KW-1185">Reference proteome</keyword>
<protein>
    <submittedName>
        <fullName evidence="1">Uncharacterized protein</fullName>
    </submittedName>
</protein>
<accession>A0ACC9MVC5</accession>
<evidence type="ECO:0000313" key="1">
    <source>
        <dbReference type="EMBL" id="PKE57649.1"/>
    </source>
</evidence>
<proteinExistence type="predicted"/>